<feature type="domain" description="FAD-binding FR-type" evidence="11">
    <location>
        <begin position="4"/>
        <end position="107"/>
    </location>
</feature>
<dbReference type="Pfam" id="PF00111">
    <property type="entry name" value="Fer2"/>
    <property type="match status" value="1"/>
</dbReference>
<dbReference type="CDD" id="cd00207">
    <property type="entry name" value="fer2"/>
    <property type="match status" value="1"/>
</dbReference>
<keyword evidence="2" id="KW-0285">Flavoprotein</keyword>
<dbReference type="PROSITE" id="PS51085">
    <property type="entry name" value="2FE2S_FER_2"/>
    <property type="match status" value="1"/>
</dbReference>
<evidence type="ECO:0000259" key="10">
    <source>
        <dbReference type="PROSITE" id="PS51085"/>
    </source>
</evidence>
<keyword evidence="5" id="KW-0274">FAD</keyword>
<comment type="cofactor">
    <cofactor evidence="1">
        <name>FAD</name>
        <dbReference type="ChEBI" id="CHEBI:57692"/>
    </cofactor>
</comment>
<gene>
    <name evidence="12" type="ORF">OI18_08660</name>
</gene>
<dbReference type="PANTHER" id="PTHR47354:SF6">
    <property type="entry name" value="NADH OXIDOREDUCTASE HCR"/>
    <property type="match status" value="1"/>
</dbReference>
<dbReference type="InterPro" id="IPR001041">
    <property type="entry name" value="2Fe-2S_ferredoxin-type"/>
</dbReference>
<dbReference type="SUPFAM" id="SSF52343">
    <property type="entry name" value="Ferredoxin reductase-like, C-terminal NADP-linked domain"/>
    <property type="match status" value="1"/>
</dbReference>
<dbReference type="InterPro" id="IPR036010">
    <property type="entry name" value="2Fe-2S_ferredoxin-like_sf"/>
</dbReference>
<evidence type="ECO:0000256" key="9">
    <source>
        <dbReference type="ARBA" id="ARBA00061434"/>
    </source>
</evidence>
<evidence type="ECO:0000256" key="5">
    <source>
        <dbReference type="ARBA" id="ARBA00022827"/>
    </source>
</evidence>
<dbReference type="InterPro" id="IPR039261">
    <property type="entry name" value="FNR_nucleotide-bd"/>
</dbReference>
<dbReference type="InterPro" id="IPR001709">
    <property type="entry name" value="Flavoprot_Pyr_Nucl_cyt_Rdtase"/>
</dbReference>
<dbReference type="STRING" id="1349421.OI18_08660"/>
<dbReference type="SUPFAM" id="SSF54292">
    <property type="entry name" value="2Fe-2S ferredoxin-like"/>
    <property type="match status" value="1"/>
</dbReference>
<keyword evidence="8" id="KW-0411">Iron-sulfur</keyword>
<organism evidence="12 13">
    <name type="scientific">Flavihumibacter solisilvae</name>
    <dbReference type="NCBI Taxonomy" id="1349421"/>
    <lineage>
        <taxon>Bacteria</taxon>
        <taxon>Pseudomonadati</taxon>
        <taxon>Bacteroidota</taxon>
        <taxon>Chitinophagia</taxon>
        <taxon>Chitinophagales</taxon>
        <taxon>Chitinophagaceae</taxon>
        <taxon>Flavihumibacter</taxon>
    </lineage>
</organism>
<dbReference type="Gene3D" id="3.10.20.30">
    <property type="match status" value="1"/>
</dbReference>
<evidence type="ECO:0000256" key="2">
    <source>
        <dbReference type="ARBA" id="ARBA00022630"/>
    </source>
</evidence>
<comment type="caution">
    <text evidence="12">The sequence shown here is derived from an EMBL/GenBank/DDBJ whole genome shotgun (WGS) entry which is preliminary data.</text>
</comment>
<evidence type="ECO:0000256" key="6">
    <source>
        <dbReference type="ARBA" id="ARBA00023002"/>
    </source>
</evidence>
<dbReference type="InterPro" id="IPR012675">
    <property type="entry name" value="Beta-grasp_dom_sf"/>
</dbReference>
<keyword evidence="13" id="KW-1185">Reference proteome</keyword>
<keyword evidence="7" id="KW-0408">Iron</keyword>
<dbReference type="InterPro" id="IPR006058">
    <property type="entry name" value="2Fe2S_fd_BS"/>
</dbReference>
<dbReference type="Proteomes" id="UP000031408">
    <property type="component" value="Unassembled WGS sequence"/>
</dbReference>
<dbReference type="OrthoDB" id="9789468at2"/>
<dbReference type="AlphaFoldDB" id="A0A0C1LHU8"/>
<dbReference type="InterPro" id="IPR017938">
    <property type="entry name" value="Riboflavin_synthase-like_b-brl"/>
</dbReference>
<dbReference type="Gene3D" id="2.40.30.10">
    <property type="entry name" value="Translation factors"/>
    <property type="match status" value="1"/>
</dbReference>
<evidence type="ECO:0000256" key="4">
    <source>
        <dbReference type="ARBA" id="ARBA00022723"/>
    </source>
</evidence>
<feature type="domain" description="2Fe-2S ferredoxin-type" evidence="10">
    <location>
        <begin position="259"/>
        <end position="346"/>
    </location>
</feature>
<dbReference type="Pfam" id="PF00175">
    <property type="entry name" value="NAD_binding_1"/>
    <property type="match status" value="1"/>
</dbReference>
<sequence length="346" mass="39148">MSTKAINRVRISKIIVEAKDAKSFVLEPLDGWQPQYRPGQFITLVFYTAHGEKRRSYSFSSAPGLDEPMTITVKKVDNGEFSRWLVYEAVQGDILFTSGVSGFFQLPDIPDTVEQYVFLAAGSGITPCFSLIKTLLFTTTSKVLLIFSNRTREDAIFYEMLKDLEERFPARMHTRFLFSNKFNVYESRLSKWLLLQLLEKHVIADHNKVLFYLCGPQDYMQTITITLLGKAIQAANILKENFSTLPRLVVPRPPDSDPHEVIIHFQHDVHRLIVQYPKSIIGAAKDKGIELPYSCEAGRCGSCAATCISGKIWMAYNEVLMEDEIARGRVLTCQGFPVGGNAEIIF</sequence>
<evidence type="ECO:0000259" key="11">
    <source>
        <dbReference type="PROSITE" id="PS51384"/>
    </source>
</evidence>
<dbReference type="PRINTS" id="PR00371">
    <property type="entry name" value="FPNCR"/>
</dbReference>
<keyword evidence="4" id="KW-0479">Metal-binding</keyword>
<comment type="similarity">
    <text evidence="9">In the N-terminal section; belongs to the FAD-binding oxidoreductase type 6 family.</text>
</comment>
<dbReference type="PRINTS" id="PR00410">
    <property type="entry name" value="PHEHYDRXLASE"/>
</dbReference>
<dbReference type="GO" id="GO:0046872">
    <property type="term" value="F:metal ion binding"/>
    <property type="evidence" value="ECO:0007669"/>
    <property type="project" value="UniProtKB-KW"/>
</dbReference>
<keyword evidence="3" id="KW-0001">2Fe-2S</keyword>
<proteinExistence type="inferred from homology"/>
<dbReference type="PROSITE" id="PS00197">
    <property type="entry name" value="2FE2S_FER_1"/>
    <property type="match status" value="1"/>
</dbReference>
<dbReference type="GO" id="GO:0016491">
    <property type="term" value="F:oxidoreductase activity"/>
    <property type="evidence" value="ECO:0007669"/>
    <property type="project" value="UniProtKB-KW"/>
</dbReference>
<dbReference type="InterPro" id="IPR017927">
    <property type="entry name" value="FAD-bd_FR_type"/>
</dbReference>
<name>A0A0C1LHU8_9BACT</name>
<evidence type="ECO:0000256" key="1">
    <source>
        <dbReference type="ARBA" id="ARBA00001974"/>
    </source>
</evidence>
<dbReference type="InterPro" id="IPR050415">
    <property type="entry name" value="MRET"/>
</dbReference>
<evidence type="ECO:0000313" key="13">
    <source>
        <dbReference type="Proteomes" id="UP000031408"/>
    </source>
</evidence>
<dbReference type="PROSITE" id="PS51384">
    <property type="entry name" value="FAD_FR"/>
    <property type="match status" value="1"/>
</dbReference>
<evidence type="ECO:0000256" key="7">
    <source>
        <dbReference type="ARBA" id="ARBA00023004"/>
    </source>
</evidence>
<protein>
    <submittedName>
        <fullName evidence="12">Ferredoxin</fullName>
    </submittedName>
</protein>
<accession>A0A0C1LHU8</accession>
<evidence type="ECO:0000256" key="3">
    <source>
        <dbReference type="ARBA" id="ARBA00022714"/>
    </source>
</evidence>
<dbReference type="Gene3D" id="3.40.50.80">
    <property type="entry name" value="Nucleotide-binding domain of ferredoxin-NADP reductase (FNR) module"/>
    <property type="match status" value="1"/>
</dbReference>
<evidence type="ECO:0000313" key="12">
    <source>
        <dbReference type="EMBL" id="KIC94958.1"/>
    </source>
</evidence>
<dbReference type="SUPFAM" id="SSF63380">
    <property type="entry name" value="Riboflavin synthase domain-like"/>
    <property type="match status" value="1"/>
</dbReference>
<evidence type="ECO:0000256" key="8">
    <source>
        <dbReference type="ARBA" id="ARBA00023014"/>
    </source>
</evidence>
<keyword evidence="6" id="KW-0560">Oxidoreductase</keyword>
<reference evidence="12 13" key="1">
    <citation type="submission" date="2014-11" db="EMBL/GenBank/DDBJ databases">
        <title>Genome sequence of Flavihumibacter solisilvae 3-3.</title>
        <authorList>
            <person name="Zhou G."/>
            <person name="Li M."/>
            <person name="Wang G."/>
        </authorList>
    </citation>
    <scope>NUCLEOTIDE SEQUENCE [LARGE SCALE GENOMIC DNA]</scope>
    <source>
        <strain evidence="12 13">3-3</strain>
    </source>
</reference>
<dbReference type="GO" id="GO:0051537">
    <property type="term" value="F:2 iron, 2 sulfur cluster binding"/>
    <property type="evidence" value="ECO:0007669"/>
    <property type="project" value="UniProtKB-KW"/>
</dbReference>
<dbReference type="InterPro" id="IPR001433">
    <property type="entry name" value="OxRdtase_FAD/NAD-bd"/>
</dbReference>
<dbReference type="EMBL" id="JSVC01000009">
    <property type="protein sequence ID" value="KIC94958.1"/>
    <property type="molecule type" value="Genomic_DNA"/>
</dbReference>
<dbReference type="PANTHER" id="PTHR47354">
    <property type="entry name" value="NADH OXIDOREDUCTASE HCR"/>
    <property type="match status" value="1"/>
</dbReference>
<dbReference type="RefSeq" id="WP_039139027.1">
    <property type="nucleotide sequence ID" value="NZ_JSVC01000009.1"/>
</dbReference>